<accession>A0A2I8VNW9</accession>
<dbReference type="Proteomes" id="UP000236584">
    <property type="component" value="Chromosome"/>
</dbReference>
<evidence type="ECO:0000313" key="2">
    <source>
        <dbReference type="EMBL" id="AUV83613.1"/>
    </source>
</evidence>
<protein>
    <submittedName>
        <fullName evidence="2">Uncharacterized protein</fullName>
    </submittedName>
</protein>
<name>A0A2I8VNW9_9EURY</name>
<reference evidence="2 3" key="1">
    <citation type="submission" date="2018-01" db="EMBL/GenBank/DDBJ databases">
        <title>Complete genome sequence of Salinigranum rubrum GX10T, an extremely halophilic archaeon isolated from a marine solar saltern.</title>
        <authorList>
            <person name="Han S."/>
        </authorList>
    </citation>
    <scope>NUCLEOTIDE SEQUENCE [LARGE SCALE GENOMIC DNA]</scope>
    <source>
        <strain evidence="2 3">GX10</strain>
    </source>
</reference>
<gene>
    <name evidence="2" type="ORF">C2R22_19815</name>
</gene>
<feature type="transmembrane region" description="Helical" evidence="1">
    <location>
        <begin position="35"/>
        <end position="56"/>
    </location>
</feature>
<feature type="transmembrane region" description="Helical" evidence="1">
    <location>
        <begin position="7"/>
        <end position="29"/>
    </location>
</feature>
<dbReference type="AlphaFoldDB" id="A0A2I8VNW9"/>
<keyword evidence="1" id="KW-1133">Transmembrane helix</keyword>
<organism evidence="2 3">
    <name type="scientific">Salinigranum rubrum</name>
    <dbReference type="NCBI Taxonomy" id="755307"/>
    <lineage>
        <taxon>Archaea</taxon>
        <taxon>Methanobacteriati</taxon>
        <taxon>Methanobacteriota</taxon>
        <taxon>Stenosarchaea group</taxon>
        <taxon>Halobacteria</taxon>
        <taxon>Halobacteriales</taxon>
        <taxon>Haloferacaceae</taxon>
        <taxon>Salinigranum</taxon>
    </lineage>
</organism>
<proteinExistence type="predicted"/>
<keyword evidence="1" id="KW-0472">Membrane</keyword>
<evidence type="ECO:0000313" key="3">
    <source>
        <dbReference type="Proteomes" id="UP000236584"/>
    </source>
</evidence>
<evidence type="ECO:0000256" key="1">
    <source>
        <dbReference type="SAM" id="Phobius"/>
    </source>
</evidence>
<dbReference type="GeneID" id="35594389"/>
<dbReference type="RefSeq" id="WP_103427302.1">
    <property type="nucleotide sequence ID" value="NZ_CP026309.1"/>
</dbReference>
<dbReference type="KEGG" id="srub:C2R22_19815"/>
<dbReference type="EMBL" id="CP026309">
    <property type="protein sequence ID" value="AUV83613.1"/>
    <property type="molecule type" value="Genomic_DNA"/>
</dbReference>
<sequence>MTPSSALLFRLDLVVGALVLVALALVLLAVAVNPVVGVVGGLILLGVVLVGVYSYLNGVRAYAEATTGNASR</sequence>
<keyword evidence="3" id="KW-1185">Reference proteome</keyword>
<keyword evidence="1" id="KW-0812">Transmembrane</keyword>